<gene>
    <name evidence="2" type="ORF">APZ42_033398</name>
</gene>
<name>A0A164L4R8_9CRUS</name>
<keyword evidence="1" id="KW-0472">Membrane</keyword>
<keyword evidence="1" id="KW-0812">Transmembrane</keyword>
<keyword evidence="3" id="KW-1185">Reference proteome</keyword>
<proteinExistence type="predicted"/>
<evidence type="ECO:0000313" key="2">
    <source>
        <dbReference type="EMBL" id="KZS03793.1"/>
    </source>
</evidence>
<comment type="caution">
    <text evidence="2">The sequence shown here is derived from an EMBL/GenBank/DDBJ whole genome shotgun (WGS) entry which is preliminary data.</text>
</comment>
<reference evidence="2 3" key="1">
    <citation type="submission" date="2016-03" db="EMBL/GenBank/DDBJ databases">
        <title>EvidentialGene: Evidence-directed Construction of Genes on Genomes.</title>
        <authorList>
            <person name="Gilbert D.G."/>
            <person name="Choi J.-H."/>
            <person name="Mockaitis K."/>
            <person name="Colbourne J."/>
            <person name="Pfrender M."/>
        </authorList>
    </citation>
    <scope>NUCLEOTIDE SEQUENCE [LARGE SCALE GENOMIC DNA]</scope>
    <source>
        <strain evidence="2 3">Xinb3</strain>
        <tissue evidence="2">Complete organism</tissue>
    </source>
</reference>
<dbReference type="Proteomes" id="UP000076858">
    <property type="component" value="Unassembled WGS sequence"/>
</dbReference>
<dbReference type="EMBL" id="LRGB01003205">
    <property type="protein sequence ID" value="KZS03793.1"/>
    <property type="molecule type" value="Genomic_DNA"/>
</dbReference>
<keyword evidence="1" id="KW-1133">Transmembrane helix</keyword>
<feature type="transmembrane region" description="Helical" evidence="1">
    <location>
        <begin position="16"/>
        <end position="35"/>
    </location>
</feature>
<organism evidence="2 3">
    <name type="scientific">Daphnia magna</name>
    <dbReference type="NCBI Taxonomy" id="35525"/>
    <lineage>
        <taxon>Eukaryota</taxon>
        <taxon>Metazoa</taxon>
        <taxon>Ecdysozoa</taxon>
        <taxon>Arthropoda</taxon>
        <taxon>Crustacea</taxon>
        <taxon>Branchiopoda</taxon>
        <taxon>Diplostraca</taxon>
        <taxon>Cladocera</taxon>
        <taxon>Anomopoda</taxon>
        <taxon>Daphniidae</taxon>
        <taxon>Daphnia</taxon>
    </lineage>
</organism>
<dbReference type="AlphaFoldDB" id="A0A164L4R8"/>
<evidence type="ECO:0000256" key="1">
    <source>
        <dbReference type="SAM" id="Phobius"/>
    </source>
</evidence>
<accession>A0A164L4R8</accession>
<evidence type="ECO:0000313" key="3">
    <source>
        <dbReference type="Proteomes" id="UP000076858"/>
    </source>
</evidence>
<sequence>MRQDNTYLNYLKVAKAFALVEISSFTIMNNFFLILPVGEKGFTLHCTTLYSNVVGLWYISQ</sequence>
<protein>
    <submittedName>
        <fullName evidence="2">Uncharacterized protein</fullName>
    </submittedName>
</protein>